<dbReference type="Gene3D" id="2.10.260.10">
    <property type="match status" value="1"/>
</dbReference>
<comment type="caution">
    <text evidence="1">The sequence shown here is derived from an EMBL/GenBank/DDBJ whole genome shotgun (WGS) entry which is preliminary data.</text>
</comment>
<name>X1A2H4_9ZZZZ</name>
<evidence type="ECO:0000313" key="1">
    <source>
        <dbReference type="EMBL" id="GAG66978.1"/>
    </source>
</evidence>
<protein>
    <recommendedName>
        <fullName evidence="2">SpoVT-AbrB domain-containing protein</fullName>
    </recommendedName>
</protein>
<reference evidence="1" key="1">
    <citation type="journal article" date="2014" name="Front. Microbiol.">
        <title>High frequency of phylogenetically diverse reductive dehalogenase-homologous genes in deep subseafloor sedimentary metagenomes.</title>
        <authorList>
            <person name="Kawai M."/>
            <person name="Futagami T."/>
            <person name="Toyoda A."/>
            <person name="Takaki Y."/>
            <person name="Nishi S."/>
            <person name="Hori S."/>
            <person name="Arai W."/>
            <person name="Tsubouchi T."/>
            <person name="Morono Y."/>
            <person name="Uchiyama I."/>
            <person name="Ito T."/>
            <person name="Fujiyama A."/>
            <person name="Inagaki F."/>
            <person name="Takami H."/>
        </authorList>
    </citation>
    <scope>NUCLEOTIDE SEQUENCE</scope>
    <source>
        <strain evidence="1">Expedition CK06-06</strain>
    </source>
</reference>
<evidence type="ECO:0008006" key="2">
    <source>
        <dbReference type="Google" id="ProtNLM"/>
    </source>
</evidence>
<dbReference type="AlphaFoldDB" id="X1A2H4"/>
<accession>X1A2H4</accession>
<sequence>MKTKKKEFINHIDGKFISAGTRTIDSKNRITIGEKIRKLISTQTEADKFQIFFNKEGDILLRPMVSIPIREAWIYQNPQVLKSIRQGLAEAKREKTEKVENLEEFLEDL</sequence>
<gene>
    <name evidence="1" type="ORF">S01H4_01105</name>
</gene>
<dbReference type="EMBL" id="BART01000186">
    <property type="protein sequence ID" value="GAG66978.1"/>
    <property type="molecule type" value="Genomic_DNA"/>
</dbReference>
<proteinExistence type="predicted"/>
<organism evidence="1">
    <name type="scientific">marine sediment metagenome</name>
    <dbReference type="NCBI Taxonomy" id="412755"/>
    <lineage>
        <taxon>unclassified sequences</taxon>
        <taxon>metagenomes</taxon>
        <taxon>ecological metagenomes</taxon>
    </lineage>
</organism>